<dbReference type="SUPFAM" id="SSF57184">
    <property type="entry name" value="Growth factor receptor domain"/>
    <property type="match status" value="1"/>
</dbReference>
<dbReference type="InterPro" id="IPR056863">
    <property type="entry name" value="LMN_ATRN_NET-like_EGF"/>
</dbReference>
<evidence type="ECO:0000256" key="5">
    <source>
        <dbReference type="ARBA" id="ARBA00023292"/>
    </source>
</evidence>
<keyword evidence="8" id="KW-1185">Reference proteome</keyword>
<keyword evidence="5" id="KW-0424">Laminin EGF-like domain</keyword>
<dbReference type="FunFam" id="2.10.25.10:FF:000532">
    <property type="entry name" value="Multiple epidermal growth factor-like domains 8"/>
    <property type="match status" value="1"/>
</dbReference>
<organism evidence="7 8">
    <name type="scientific">Chiloscyllium punctatum</name>
    <name type="common">Brownbanded bambooshark</name>
    <name type="synonym">Hemiscyllium punctatum</name>
    <dbReference type="NCBI Taxonomy" id="137246"/>
    <lineage>
        <taxon>Eukaryota</taxon>
        <taxon>Metazoa</taxon>
        <taxon>Chordata</taxon>
        <taxon>Craniata</taxon>
        <taxon>Vertebrata</taxon>
        <taxon>Chondrichthyes</taxon>
        <taxon>Elasmobranchii</taxon>
        <taxon>Galeomorphii</taxon>
        <taxon>Galeoidea</taxon>
        <taxon>Orectolobiformes</taxon>
        <taxon>Hemiscylliidae</taxon>
        <taxon>Chiloscyllium</taxon>
    </lineage>
</organism>
<evidence type="ECO:0000313" key="7">
    <source>
        <dbReference type="EMBL" id="GCC39743.1"/>
    </source>
</evidence>
<evidence type="ECO:0000256" key="2">
    <source>
        <dbReference type="ARBA" id="ARBA00022737"/>
    </source>
</evidence>
<accession>A0A401TAR9</accession>
<keyword evidence="4" id="KW-0325">Glycoprotein</keyword>
<dbReference type="OrthoDB" id="263283at2759"/>
<dbReference type="STRING" id="137246.A0A401TAR9"/>
<sequence length="111" mass="12222">SPLLPPSLPQGDHCEKCQPLFVGSAVAGGLCRPCSSFCNNNSHICIMREQYERAKANPEKYSLDPPKITDWLDEGPWEDNAVCVQCQNNSSGEHCESCLDGFFLLDGKCTK</sequence>
<keyword evidence="2" id="KW-0677">Repeat</keyword>
<name>A0A401TAR9_CHIPU</name>
<dbReference type="InterPro" id="IPR002049">
    <property type="entry name" value="LE_dom"/>
</dbReference>
<evidence type="ECO:0000313" key="8">
    <source>
        <dbReference type="Proteomes" id="UP000287033"/>
    </source>
</evidence>
<evidence type="ECO:0000256" key="3">
    <source>
        <dbReference type="ARBA" id="ARBA00023157"/>
    </source>
</evidence>
<gene>
    <name evidence="7" type="ORF">chiPu_0023483</name>
</gene>
<protein>
    <recommendedName>
        <fullName evidence="6">Laminin EGF-like domain-containing protein</fullName>
    </recommendedName>
</protein>
<evidence type="ECO:0000256" key="1">
    <source>
        <dbReference type="ARBA" id="ARBA00022729"/>
    </source>
</evidence>
<comment type="caution">
    <text evidence="7">The sequence shown here is derived from an EMBL/GenBank/DDBJ whole genome shotgun (WGS) entry which is preliminary data.</text>
</comment>
<keyword evidence="3" id="KW-1015">Disulfide bond</keyword>
<dbReference type="PROSITE" id="PS01248">
    <property type="entry name" value="EGF_LAM_1"/>
    <property type="match status" value="1"/>
</dbReference>
<proteinExistence type="predicted"/>
<dbReference type="EMBL" id="BEZZ01021769">
    <property type="protein sequence ID" value="GCC39743.1"/>
    <property type="molecule type" value="Genomic_DNA"/>
</dbReference>
<keyword evidence="1" id="KW-0732">Signal</keyword>
<reference evidence="7 8" key="1">
    <citation type="journal article" date="2018" name="Nat. Ecol. Evol.">
        <title>Shark genomes provide insights into elasmobranch evolution and the origin of vertebrates.</title>
        <authorList>
            <person name="Hara Y"/>
            <person name="Yamaguchi K"/>
            <person name="Onimaru K"/>
            <person name="Kadota M"/>
            <person name="Koyanagi M"/>
            <person name="Keeley SD"/>
            <person name="Tatsumi K"/>
            <person name="Tanaka K"/>
            <person name="Motone F"/>
            <person name="Kageyama Y"/>
            <person name="Nozu R"/>
            <person name="Adachi N"/>
            <person name="Nishimura O"/>
            <person name="Nakagawa R"/>
            <person name="Tanegashima C"/>
            <person name="Kiyatake I"/>
            <person name="Matsumoto R"/>
            <person name="Murakumo K"/>
            <person name="Nishida K"/>
            <person name="Terakita A"/>
            <person name="Kuratani S"/>
            <person name="Sato K"/>
            <person name="Hyodo S Kuraku.S."/>
        </authorList>
    </citation>
    <scope>NUCLEOTIDE SEQUENCE [LARGE SCALE GENOMIC DNA]</scope>
</reference>
<feature type="non-terminal residue" evidence="7">
    <location>
        <position position="1"/>
    </location>
</feature>
<dbReference type="InterPro" id="IPR009030">
    <property type="entry name" value="Growth_fac_rcpt_cys_sf"/>
</dbReference>
<feature type="domain" description="Laminin EGF-like" evidence="6">
    <location>
        <begin position="83"/>
        <end position="109"/>
    </location>
</feature>
<dbReference type="AlphaFoldDB" id="A0A401TAR9"/>
<evidence type="ECO:0000256" key="4">
    <source>
        <dbReference type="ARBA" id="ARBA00023180"/>
    </source>
</evidence>
<evidence type="ECO:0000259" key="6">
    <source>
        <dbReference type="PROSITE" id="PS01248"/>
    </source>
</evidence>
<dbReference type="Pfam" id="PF24973">
    <property type="entry name" value="EGF_LMN_ATRN"/>
    <property type="match status" value="1"/>
</dbReference>
<dbReference type="Gene3D" id="2.10.25.10">
    <property type="entry name" value="Laminin"/>
    <property type="match status" value="1"/>
</dbReference>
<dbReference type="Proteomes" id="UP000287033">
    <property type="component" value="Unassembled WGS sequence"/>
</dbReference>